<dbReference type="GO" id="GO:0004134">
    <property type="term" value="F:4-alpha-glucanotransferase activity"/>
    <property type="evidence" value="ECO:0007669"/>
    <property type="project" value="UniProtKB-EC"/>
</dbReference>
<dbReference type="PANTHER" id="PTHR32438">
    <property type="entry name" value="4-ALPHA-GLUCANOTRANSFERASE DPE1, CHLOROPLASTIC/AMYLOPLASTIC"/>
    <property type="match status" value="1"/>
</dbReference>
<organism evidence="11 12">
    <name type="scientific">Methylocaldum szegediense</name>
    <dbReference type="NCBI Taxonomy" id="73780"/>
    <lineage>
        <taxon>Bacteria</taxon>
        <taxon>Pseudomonadati</taxon>
        <taxon>Pseudomonadota</taxon>
        <taxon>Gammaproteobacteria</taxon>
        <taxon>Methylococcales</taxon>
        <taxon>Methylococcaceae</taxon>
        <taxon>Methylocaldum</taxon>
    </lineage>
</organism>
<dbReference type="InterPro" id="IPR017853">
    <property type="entry name" value="GH"/>
</dbReference>
<dbReference type="RefSeq" id="WP_235726608.1">
    <property type="nucleotide sequence ID" value="NZ_OX458333.1"/>
</dbReference>
<dbReference type="NCBIfam" id="NF011080">
    <property type="entry name" value="PRK14508.1-3"/>
    <property type="match status" value="1"/>
</dbReference>
<evidence type="ECO:0000256" key="1">
    <source>
        <dbReference type="ARBA" id="ARBA00000439"/>
    </source>
</evidence>
<evidence type="ECO:0000313" key="11">
    <source>
        <dbReference type="EMBL" id="CAI8726457.1"/>
    </source>
</evidence>
<evidence type="ECO:0000256" key="3">
    <source>
        <dbReference type="ARBA" id="ARBA00012560"/>
    </source>
</evidence>
<dbReference type="Pfam" id="PF02446">
    <property type="entry name" value="Glyco_hydro_77"/>
    <property type="match status" value="1"/>
</dbReference>
<sequence length="503" mass="57801">MTHTHSILDRRRAGILLHITSLPGGLGNGDLGQDAYRFVDFLAECGVSVWQTLPINPTHADGSPYQCLSAHAGNPLLINLEWLSEHGWLSALPDTLDETTVDHFRIRCIAQAFDAFQKDSRSEYRNRYDEFVIRQDWWLSDYALFIALREEFGGKAWQEWPVPLRDRQPAALQTAKLRLADRIAQVKFEQFVFFEQWMELRRYASQKGVKLFGDMPIFVASDSADVWASRECFDLTDTGYARVVAGVPPDYFSATGQRWGNPHYNWEYLKETGFRWWLNRFRSQLALYDWVRIDHFRGLEAYWEIPAESETAEHGRWVKAPGEALLETVFATLNGSGLPLVAENLGIITPEVEALRNRFNIPGMLILQFAFDGGDDNPYLPHNHTENNVVYTGTHDNDTTLSWYENLTEPQRDRVCDYLRHHCGYETIRMPESLVRCALASVAKLAIIPLQDVLELGRGHRMNTPGTLSGNWRWRFSWEQLNEGKAQKLAAGVRDHGRRVENI</sequence>
<keyword evidence="6 10" id="KW-0808">Transferase</keyword>
<dbReference type="Proteomes" id="UP001162030">
    <property type="component" value="Chromosome"/>
</dbReference>
<evidence type="ECO:0000256" key="4">
    <source>
        <dbReference type="ARBA" id="ARBA00020295"/>
    </source>
</evidence>
<dbReference type="NCBIfam" id="TIGR00217">
    <property type="entry name" value="malQ"/>
    <property type="match status" value="1"/>
</dbReference>
<dbReference type="EC" id="2.4.1.25" evidence="3 10"/>
<evidence type="ECO:0000256" key="5">
    <source>
        <dbReference type="ARBA" id="ARBA00022676"/>
    </source>
</evidence>
<name>A0ABN8WWG0_9GAMM</name>
<accession>A0ABN8WWG0</accession>
<gene>
    <name evidence="11" type="primary">malQ</name>
    <name evidence="11" type="ORF">MSZNOR_0193</name>
</gene>
<dbReference type="Gene3D" id="3.20.20.80">
    <property type="entry name" value="Glycosidases"/>
    <property type="match status" value="1"/>
</dbReference>
<comment type="similarity">
    <text evidence="2 10">Belongs to the disproportionating enzyme family.</text>
</comment>
<evidence type="ECO:0000256" key="2">
    <source>
        <dbReference type="ARBA" id="ARBA00005684"/>
    </source>
</evidence>
<comment type="catalytic activity">
    <reaction evidence="1 10">
        <text>Transfers a segment of a (1-&gt;4)-alpha-D-glucan to a new position in an acceptor, which may be glucose or a (1-&gt;4)-alpha-D-glucan.</text>
        <dbReference type="EC" id="2.4.1.25"/>
    </reaction>
</comment>
<evidence type="ECO:0000313" key="12">
    <source>
        <dbReference type="Proteomes" id="UP001162030"/>
    </source>
</evidence>
<dbReference type="EMBL" id="OX458333">
    <property type="protein sequence ID" value="CAI8726457.1"/>
    <property type="molecule type" value="Genomic_DNA"/>
</dbReference>
<proteinExistence type="inferred from homology"/>
<protein>
    <recommendedName>
        <fullName evidence="4 10">4-alpha-glucanotransferase</fullName>
        <ecNumber evidence="3 10">2.4.1.25</ecNumber>
    </recommendedName>
    <alternativeName>
        <fullName evidence="8 10">Amylomaltase</fullName>
    </alternativeName>
    <alternativeName>
        <fullName evidence="9 10">Disproportionating enzyme</fullName>
    </alternativeName>
</protein>
<keyword evidence="7 10" id="KW-0119">Carbohydrate metabolism</keyword>
<keyword evidence="12" id="KW-1185">Reference proteome</keyword>
<keyword evidence="5 10" id="KW-0328">Glycosyltransferase</keyword>
<dbReference type="SUPFAM" id="SSF51445">
    <property type="entry name" value="(Trans)glycosidases"/>
    <property type="match status" value="1"/>
</dbReference>
<evidence type="ECO:0000256" key="10">
    <source>
        <dbReference type="RuleBase" id="RU361207"/>
    </source>
</evidence>
<evidence type="ECO:0000256" key="8">
    <source>
        <dbReference type="ARBA" id="ARBA00031423"/>
    </source>
</evidence>
<dbReference type="InterPro" id="IPR003385">
    <property type="entry name" value="Glyco_hydro_77"/>
</dbReference>
<evidence type="ECO:0000256" key="7">
    <source>
        <dbReference type="ARBA" id="ARBA00023277"/>
    </source>
</evidence>
<dbReference type="PANTHER" id="PTHR32438:SF5">
    <property type="entry name" value="4-ALPHA-GLUCANOTRANSFERASE DPE1, CHLOROPLASTIC_AMYLOPLASTIC"/>
    <property type="match status" value="1"/>
</dbReference>
<reference evidence="11 12" key="1">
    <citation type="submission" date="2023-03" db="EMBL/GenBank/DDBJ databases">
        <authorList>
            <person name="Pearce D."/>
        </authorList>
    </citation>
    <scope>NUCLEOTIDE SEQUENCE [LARGE SCALE GENOMIC DNA]</scope>
    <source>
        <strain evidence="11">Msz</strain>
    </source>
</reference>
<evidence type="ECO:0000256" key="6">
    <source>
        <dbReference type="ARBA" id="ARBA00022679"/>
    </source>
</evidence>
<evidence type="ECO:0000256" key="9">
    <source>
        <dbReference type="ARBA" id="ARBA00031501"/>
    </source>
</evidence>